<comment type="caution">
    <text evidence="1">The sequence shown here is derived from an EMBL/GenBank/DDBJ whole genome shotgun (WGS) entry which is preliminary data.</text>
</comment>
<dbReference type="Pfam" id="PF13289">
    <property type="entry name" value="SIR2_2"/>
    <property type="match status" value="1"/>
</dbReference>
<sequence length="383" mass="43657">MNNIGYRIFVVGAGFSVPAGLPTAPELYGLVKSRIESVHGTDTKFHRSLDEFIDYKQSTCNVNTTHDDVDLEEFMSFLDIEHYLWLEGSDTFSSQGNGAQLLIKKFIGQIIHERTPDGQDLPSEYIEFAKNLKSTDVVITLNYDVILERSLEYVGKSYRLFPHRFSSTSDHGGTVGNDNDEVVILKLHGSLDWFTKEDYLKTITSYRKQNFHQLPTDPIFNNNDKYGPIPLVDGPRVGDDPLEFVHRVTNLDLFYSNYNPPGVPMILSPSHMKIVYANPFISFWHGLGKSGGFNFGINIVGFSLPEHDDYLRVCLYKMIKNYQCFEWDLKLDGVTKDNVKIVDFRSTEEGISQLKKTYSFVDNSKLSYYLDGFSSDAVKFLFA</sequence>
<accession>A0ABT0KM50</accession>
<dbReference type="EMBL" id="JAKIKU010000003">
    <property type="protein sequence ID" value="MCL1044928.1"/>
    <property type="molecule type" value="Genomic_DNA"/>
</dbReference>
<keyword evidence="2" id="KW-1185">Reference proteome</keyword>
<proteinExistence type="predicted"/>
<protein>
    <submittedName>
        <fullName evidence="1">SIR2 family protein</fullName>
    </submittedName>
</protein>
<name>A0ABT0KM50_9GAMM</name>
<reference evidence="1 2" key="1">
    <citation type="submission" date="2022-01" db="EMBL/GenBank/DDBJ databases">
        <title>Whole genome-based taxonomy of the Shewanellaceae.</title>
        <authorList>
            <person name="Martin-Rodriguez A.J."/>
        </authorList>
    </citation>
    <scope>NUCLEOTIDE SEQUENCE [LARGE SCALE GENOMIC DNA]</scope>
    <source>
        <strain evidence="1 2">DSM 24955</strain>
    </source>
</reference>
<organism evidence="1 2">
    <name type="scientific">Shewanella electrodiphila</name>
    <dbReference type="NCBI Taxonomy" id="934143"/>
    <lineage>
        <taxon>Bacteria</taxon>
        <taxon>Pseudomonadati</taxon>
        <taxon>Pseudomonadota</taxon>
        <taxon>Gammaproteobacteria</taxon>
        <taxon>Alteromonadales</taxon>
        <taxon>Shewanellaceae</taxon>
        <taxon>Shewanella</taxon>
    </lineage>
</organism>
<dbReference type="RefSeq" id="WP_248955145.1">
    <property type="nucleotide sequence ID" value="NZ_JAKIKU010000003.1"/>
</dbReference>
<gene>
    <name evidence="1" type="ORF">L2737_06245</name>
</gene>
<evidence type="ECO:0000313" key="2">
    <source>
        <dbReference type="Proteomes" id="UP001202134"/>
    </source>
</evidence>
<evidence type="ECO:0000313" key="1">
    <source>
        <dbReference type="EMBL" id="MCL1044928.1"/>
    </source>
</evidence>
<dbReference type="Proteomes" id="UP001202134">
    <property type="component" value="Unassembled WGS sequence"/>
</dbReference>